<comment type="caution">
    <text evidence="2">The sequence shown here is derived from an EMBL/GenBank/DDBJ whole genome shotgun (WGS) entry which is preliminary data.</text>
</comment>
<dbReference type="AlphaFoldDB" id="A0A0R2FWA7"/>
<reference evidence="2 3" key="1">
    <citation type="journal article" date="2015" name="Genome Announc.">
        <title>Expanding the biotechnology potential of lactobacilli through comparative genomics of 213 strains and associated genera.</title>
        <authorList>
            <person name="Sun Z."/>
            <person name="Harris H.M."/>
            <person name="McCann A."/>
            <person name="Guo C."/>
            <person name="Argimon S."/>
            <person name="Zhang W."/>
            <person name="Yang X."/>
            <person name="Jeffery I.B."/>
            <person name="Cooney J.C."/>
            <person name="Kagawa T.F."/>
            <person name="Liu W."/>
            <person name="Song Y."/>
            <person name="Salvetti E."/>
            <person name="Wrobel A."/>
            <person name="Rasinkangas P."/>
            <person name="Parkhill J."/>
            <person name="Rea M.C."/>
            <person name="O'Sullivan O."/>
            <person name="Ritari J."/>
            <person name="Douillard F.P."/>
            <person name="Paul Ross R."/>
            <person name="Yang R."/>
            <person name="Briner A.E."/>
            <person name="Felis G.E."/>
            <person name="de Vos W.M."/>
            <person name="Barrangou R."/>
            <person name="Klaenhammer T.R."/>
            <person name="Caufield P.W."/>
            <person name="Cui Y."/>
            <person name="Zhang H."/>
            <person name="O'Toole P.W."/>
        </authorList>
    </citation>
    <scope>NUCLEOTIDE SEQUENCE [LARGE SCALE GENOMIC DNA]</scope>
    <source>
        <strain evidence="2 3">DSM 20190</strain>
    </source>
</reference>
<proteinExistence type="predicted"/>
<gene>
    <name evidence="2" type="ORF">IV68_GL000958</name>
</gene>
<evidence type="ECO:0000256" key="1">
    <source>
        <dbReference type="SAM" id="Phobius"/>
    </source>
</evidence>
<sequence length="65" mass="7300">MYLGLSLLTVIIFVLLAEYSQIYHWPAWLSALIFLLALIGLTGALSYAFVRLQARKGMGSDHDEK</sequence>
<dbReference type="PATRIC" id="fig|1123500.6.peg.963"/>
<name>A0A0R2FWA7_9LACO</name>
<keyword evidence="1" id="KW-0812">Transmembrane</keyword>
<dbReference type="Proteomes" id="UP000051296">
    <property type="component" value="Unassembled WGS sequence"/>
</dbReference>
<keyword evidence="1" id="KW-1133">Transmembrane helix</keyword>
<dbReference type="InParanoid" id="A0A0R2FWA7"/>
<dbReference type="STRING" id="1123500.GCA_000420365_01039"/>
<evidence type="ECO:0000313" key="3">
    <source>
        <dbReference type="Proteomes" id="UP000051296"/>
    </source>
</evidence>
<evidence type="ECO:0000313" key="2">
    <source>
        <dbReference type="EMBL" id="KRN31702.1"/>
    </source>
</evidence>
<feature type="transmembrane region" description="Helical" evidence="1">
    <location>
        <begin position="27"/>
        <end position="50"/>
    </location>
</feature>
<keyword evidence="1" id="KW-0472">Membrane</keyword>
<accession>A0A0R2FWA7</accession>
<protein>
    <submittedName>
        <fullName evidence="2">Uncharacterized protein</fullName>
    </submittedName>
</protein>
<organism evidence="2 3">
    <name type="scientific">Weissella halotolerans DSM 20190</name>
    <dbReference type="NCBI Taxonomy" id="1123500"/>
    <lineage>
        <taxon>Bacteria</taxon>
        <taxon>Bacillati</taxon>
        <taxon>Bacillota</taxon>
        <taxon>Bacilli</taxon>
        <taxon>Lactobacillales</taxon>
        <taxon>Lactobacillaceae</taxon>
        <taxon>Weissella</taxon>
    </lineage>
</organism>
<keyword evidence="3" id="KW-1185">Reference proteome</keyword>
<dbReference type="EMBL" id="JQAX01000003">
    <property type="protein sequence ID" value="KRN31702.1"/>
    <property type="molecule type" value="Genomic_DNA"/>
</dbReference>